<feature type="active site" evidence="5 6">
    <location>
        <position position="164"/>
    </location>
</feature>
<accession>A0A1X7J785</accession>
<feature type="active site" evidence="5 6">
    <location>
        <position position="286"/>
    </location>
</feature>
<dbReference type="EC" id="3.1.1.61" evidence="5"/>
<comment type="PTM">
    <text evidence="5">Phosphorylated by CheA. Phosphorylation of the N-terminal regulatory domain activates the methylesterase activity.</text>
</comment>
<protein>
    <recommendedName>
        <fullName evidence="5">Protein-glutamate methylesterase/protein-glutamine glutaminase</fullName>
        <ecNumber evidence="5">3.1.1.61</ecNumber>
        <ecNumber evidence="5">3.5.1.44</ecNumber>
    </recommendedName>
</protein>
<dbReference type="CDD" id="cd17541">
    <property type="entry name" value="REC_CheB-like"/>
    <property type="match status" value="1"/>
</dbReference>
<keyword evidence="3 5" id="KW-0378">Hydrolase</keyword>
<evidence type="ECO:0000256" key="3">
    <source>
        <dbReference type="ARBA" id="ARBA00022801"/>
    </source>
</evidence>
<dbReference type="Proteomes" id="UP000193355">
    <property type="component" value="Unassembled WGS sequence"/>
</dbReference>
<dbReference type="SMART" id="SM00448">
    <property type="entry name" value="REC"/>
    <property type="match status" value="1"/>
</dbReference>
<name>A0A1X7J785_9BACT</name>
<sequence>MSKSTIKVLIIDDSALVRKIFTEELSRDPSIEVVGTAPDPFIGRDKIIQLEPDVVVLDVEMPRMDGLTFLEKLMKHKPIPVIIVSSLAKESSDVAMRAIDLGAIDVMCKPGSSYSVKDMGEQLAEKIKAASQARRRPYTPPATVKRPTAMTIRTTDKVIAIGASTGGTEAIKQVLTALPGNMPPIVVVQHMPQHFTKSFAERLNELCDLEVKEAENNEPLTSGKVLLAPGNYHTVVKRSGATYYVEVKGGPLVFHQRPSVEVMFSSVARFVGRNAIGVILTGMGKDGAEGLLEMRQAGAWTIAQDESTSVVFGMPKEAIALGGVSEVLPLHHIASALIKRLS</sequence>
<evidence type="ECO:0000256" key="5">
    <source>
        <dbReference type="HAMAP-Rule" id="MF_00099"/>
    </source>
</evidence>
<feature type="modified residue" description="4-aspartylphosphate" evidence="5 7">
    <location>
        <position position="58"/>
    </location>
</feature>
<dbReference type="EMBL" id="FXBB01000009">
    <property type="protein sequence ID" value="SMG23555.1"/>
    <property type="molecule type" value="Genomic_DNA"/>
</dbReference>
<organism evidence="10 11">
    <name type="scientific">Dethiosulfovibrio salsuginis</name>
    <dbReference type="NCBI Taxonomy" id="561720"/>
    <lineage>
        <taxon>Bacteria</taxon>
        <taxon>Thermotogati</taxon>
        <taxon>Synergistota</taxon>
        <taxon>Synergistia</taxon>
        <taxon>Synergistales</taxon>
        <taxon>Dethiosulfovibrionaceae</taxon>
        <taxon>Dethiosulfovibrio</taxon>
    </lineage>
</organism>
<dbReference type="STRING" id="561720.SAMN06275492_10943"/>
<evidence type="ECO:0000259" key="8">
    <source>
        <dbReference type="PROSITE" id="PS50110"/>
    </source>
</evidence>
<dbReference type="InterPro" id="IPR008248">
    <property type="entry name" value="CheB-like"/>
</dbReference>
<feature type="active site" evidence="5 6">
    <location>
        <position position="190"/>
    </location>
</feature>
<keyword evidence="5 7" id="KW-0597">Phosphoprotein</keyword>
<comment type="function">
    <text evidence="5">Involved in chemotaxis. Part of a chemotaxis signal transduction system that modulates chemotaxis in response to various stimuli. Catalyzes the demethylation of specific methylglutamate residues introduced into the chemoreceptors (methyl-accepting chemotaxis proteins or MCP) by CheR. Also mediates the irreversible deamidation of specific glutamine residues to glutamic acid.</text>
</comment>
<feature type="domain" description="CheB-type methylesterase" evidence="9">
    <location>
        <begin position="152"/>
        <end position="342"/>
    </location>
</feature>
<gene>
    <name evidence="5" type="primary">cheB</name>
    <name evidence="10" type="ORF">SAMN06275492_10943</name>
</gene>
<dbReference type="PANTHER" id="PTHR42872">
    <property type="entry name" value="PROTEIN-GLUTAMATE METHYLESTERASE/PROTEIN-GLUTAMINE GLUTAMINASE"/>
    <property type="match status" value="1"/>
</dbReference>
<dbReference type="InterPro" id="IPR000673">
    <property type="entry name" value="Sig_transdc_resp-reg_Me-estase"/>
</dbReference>
<evidence type="ECO:0000256" key="7">
    <source>
        <dbReference type="PROSITE-ProRule" id="PRU00169"/>
    </source>
</evidence>
<reference evidence="11" key="1">
    <citation type="submission" date="2017-04" db="EMBL/GenBank/DDBJ databases">
        <authorList>
            <person name="Varghese N."/>
            <person name="Submissions S."/>
        </authorList>
    </citation>
    <scope>NUCLEOTIDE SEQUENCE [LARGE SCALE GENOMIC DNA]</scope>
    <source>
        <strain evidence="11">USBA 82</strain>
    </source>
</reference>
<comment type="catalytic activity">
    <reaction evidence="4 5">
        <text>[protein]-L-glutamate 5-O-methyl ester + H2O = L-glutamyl-[protein] + methanol + H(+)</text>
        <dbReference type="Rhea" id="RHEA:23236"/>
        <dbReference type="Rhea" id="RHEA-COMP:10208"/>
        <dbReference type="Rhea" id="RHEA-COMP:10311"/>
        <dbReference type="ChEBI" id="CHEBI:15377"/>
        <dbReference type="ChEBI" id="CHEBI:15378"/>
        <dbReference type="ChEBI" id="CHEBI:17790"/>
        <dbReference type="ChEBI" id="CHEBI:29973"/>
        <dbReference type="ChEBI" id="CHEBI:82795"/>
        <dbReference type="EC" id="3.1.1.61"/>
    </reaction>
</comment>
<comment type="similarity">
    <text evidence="5">Belongs to the CheB family.</text>
</comment>
<dbReference type="PROSITE" id="PS50122">
    <property type="entry name" value="CHEB"/>
    <property type="match status" value="1"/>
</dbReference>
<dbReference type="HAMAP" id="MF_00099">
    <property type="entry name" value="CheB_chemtxs"/>
    <property type="match status" value="1"/>
</dbReference>
<evidence type="ECO:0000256" key="6">
    <source>
        <dbReference type="PROSITE-ProRule" id="PRU00050"/>
    </source>
</evidence>
<evidence type="ECO:0000256" key="1">
    <source>
        <dbReference type="ARBA" id="ARBA00022490"/>
    </source>
</evidence>
<comment type="subcellular location">
    <subcellularLocation>
        <location evidence="5">Cytoplasm</location>
    </subcellularLocation>
</comment>
<dbReference type="GO" id="GO:0005737">
    <property type="term" value="C:cytoplasm"/>
    <property type="evidence" value="ECO:0007669"/>
    <property type="project" value="UniProtKB-SubCell"/>
</dbReference>
<dbReference type="Pfam" id="PF00072">
    <property type="entry name" value="Response_reg"/>
    <property type="match status" value="1"/>
</dbReference>
<dbReference type="EC" id="3.5.1.44" evidence="5"/>
<dbReference type="InterPro" id="IPR001789">
    <property type="entry name" value="Sig_transdc_resp-reg_receiver"/>
</dbReference>
<comment type="catalytic activity">
    <reaction evidence="5">
        <text>L-glutaminyl-[protein] + H2O = L-glutamyl-[protein] + NH4(+)</text>
        <dbReference type="Rhea" id="RHEA:16441"/>
        <dbReference type="Rhea" id="RHEA-COMP:10207"/>
        <dbReference type="Rhea" id="RHEA-COMP:10208"/>
        <dbReference type="ChEBI" id="CHEBI:15377"/>
        <dbReference type="ChEBI" id="CHEBI:28938"/>
        <dbReference type="ChEBI" id="CHEBI:29973"/>
        <dbReference type="ChEBI" id="CHEBI:30011"/>
        <dbReference type="EC" id="3.5.1.44"/>
    </reaction>
</comment>
<keyword evidence="11" id="KW-1185">Reference proteome</keyword>
<dbReference type="GO" id="GO:0008984">
    <property type="term" value="F:protein-glutamate methylesterase activity"/>
    <property type="evidence" value="ECO:0007669"/>
    <property type="project" value="UniProtKB-UniRule"/>
</dbReference>
<keyword evidence="2 5" id="KW-0145">Chemotaxis</keyword>
<dbReference type="AlphaFoldDB" id="A0A1X7J785"/>
<dbReference type="InterPro" id="IPR011006">
    <property type="entry name" value="CheY-like_superfamily"/>
</dbReference>
<dbReference type="PIRSF" id="PIRSF000876">
    <property type="entry name" value="RR_chemtxs_CheB"/>
    <property type="match status" value="1"/>
</dbReference>
<dbReference type="NCBIfam" id="NF001965">
    <property type="entry name" value="PRK00742.1"/>
    <property type="match status" value="1"/>
</dbReference>
<evidence type="ECO:0000256" key="4">
    <source>
        <dbReference type="ARBA" id="ARBA00048267"/>
    </source>
</evidence>
<dbReference type="SUPFAM" id="SSF52738">
    <property type="entry name" value="Methylesterase CheB, C-terminal domain"/>
    <property type="match status" value="1"/>
</dbReference>
<comment type="domain">
    <text evidence="5">Contains a C-terminal catalytic domain, and an N-terminal region which modulates catalytic activity.</text>
</comment>
<dbReference type="Pfam" id="PF01339">
    <property type="entry name" value="CheB_methylest"/>
    <property type="match status" value="1"/>
</dbReference>
<dbReference type="InterPro" id="IPR035909">
    <property type="entry name" value="CheB_C"/>
</dbReference>
<keyword evidence="1 5" id="KW-0963">Cytoplasm</keyword>
<dbReference type="SUPFAM" id="SSF52172">
    <property type="entry name" value="CheY-like"/>
    <property type="match status" value="1"/>
</dbReference>
<dbReference type="RefSeq" id="WP_085544264.1">
    <property type="nucleotide sequence ID" value="NZ_FXBB01000009.1"/>
</dbReference>
<dbReference type="GO" id="GO:0000156">
    <property type="term" value="F:phosphorelay response regulator activity"/>
    <property type="evidence" value="ECO:0007669"/>
    <property type="project" value="InterPro"/>
</dbReference>
<dbReference type="PANTHER" id="PTHR42872:SF6">
    <property type="entry name" value="PROTEIN-GLUTAMATE METHYLESTERASE_PROTEIN-GLUTAMINE GLUTAMINASE"/>
    <property type="match status" value="1"/>
</dbReference>
<dbReference type="GO" id="GO:0050568">
    <property type="term" value="F:protein-glutamine glutaminase activity"/>
    <property type="evidence" value="ECO:0007669"/>
    <property type="project" value="UniProtKB-UniRule"/>
</dbReference>
<dbReference type="NCBIfam" id="NF009206">
    <property type="entry name" value="PRK12555.1"/>
    <property type="match status" value="1"/>
</dbReference>
<dbReference type="PROSITE" id="PS50110">
    <property type="entry name" value="RESPONSE_REGULATORY"/>
    <property type="match status" value="1"/>
</dbReference>
<evidence type="ECO:0000313" key="10">
    <source>
        <dbReference type="EMBL" id="SMG23555.1"/>
    </source>
</evidence>
<evidence type="ECO:0000259" key="9">
    <source>
        <dbReference type="PROSITE" id="PS50122"/>
    </source>
</evidence>
<evidence type="ECO:0000256" key="2">
    <source>
        <dbReference type="ARBA" id="ARBA00022500"/>
    </source>
</evidence>
<dbReference type="GO" id="GO:0006935">
    <property type="term" value="P:chemotaxis"/>
    <property type="evidence" value="ECO:0007669"/>
    <property type="project" value="UniProtKB-UniRule"/>
</dbReference>
<feature type="domain" description="Response regulatory" evidence="8">
    <location>
        <begin position="7"/>
        <end position="124"/>
    </location>
</feature>
<dbReference type="Gene3D" id="3.40.50.2300">
    <property type="match status" value="1"/>
</dbReference>
<proteinExistence type="inferred from homology"/>
<evidence type="ECO:0000313" key="11">
    <source>
        <dbReference type="Proteomes" id="UP000193355"/>
    </source>
</evidence>
<dbReference type="CDD" id="cd16432">
    <property type="entry name" value="CheB_Rec"/>
    <property type="match status" value="1"/>
</dbReference>
<dbReference type="Gene3D" id="3.40.50.180">
    <property type="entry name" value="Methylesterase CheB, C-terminal domain"/>
    <property type="match status" value="1"/>
</dbReference>
<dbReference type="OrthoDB" id="9793421at2"/>